<evidence type="ECO:0000256" key="1">
    <source>
        <dbReference type="ARBA" id="ARBA00023157"/>
    </source>
</evidence>
<dbReference type="PROSITE" id="PS50041">
    <property type="entry name" value="C_TYPE_LECTIN_2"/>
    <property type="match status" value="1"/>
</dbReference>
<sequence length="166" mass="19159">MYRQLIYILLSSCFVHQAVSECSDCQAQQCPVCWTAYEDHCYRFFEEPKTWEEARNECLRFGSPNGFGRSRLVTLHSADEEAFVVDFAVDATHSPGAVWIGFHDTVHEGNFQWVGHEAVDYTNWRQGEPNDTGGNEDCAALFTQKNIWNDVPCRNTFTFICKMRRV</sequence>
<accession>A0A9Q0YLC3</accession>
<name>A0A9Q0YLC3_HOLLE</name>
<feature type="domain" description="C-type lectin" evidence="3">
    <location>
        <begin position="37"/>
        <end position="162"/>
    </location>
</feature>
<proteinExistence type="predicted"/>
<dbReference type="PROSITE" id="PS00615">
    <property type="entry name" value="C_TYPE_LECTIN_1"/>
    <property type="match status" value="1"/>
</dbReference>
<dbReference type="SMART" id="SM00034">
    <property type="entry name" value="CLECT"/>
    <property type="match status" value="1"/>
</dbReference>
<keyword evidence="2" id="KW-0732">Signal</keyword>
<keyword evidence="1" id="KW-1015">Disulfide bond</keyword>
<evidence type="ECO:0000313" key="4">
    <source>
        <dbReference type="EMBL" id="KAJ8023546.1"/>
    </source>
</evidence>
<dbReference type="InterPro" id="IPR018378">
    <property type="entry name" value="C-type_lectin_CS"/>
</dbReference>
<dbReference type="InterPro" id="IPR001304">
    <property type="entry name" value="C-type_lectin-like"/>
</dbReference>
<dbReference type="Pfam" id="PF00059">
    <property type="entry name" value="Lectin_C"/>
    <property type="match status" value="1"/>
</dbReference>
<comment type="caution">
    <text evidence="4">The sequence shown here is derived from an EMBL/GenBank/DDBJ whole genome shotgun (WGS) entry which is preliminary data.</text>
</comment>
<dbReference type="InterPro" id="IPR050111">
    <property type="entry name" value="C-type_lectin/snaclec_domain"/>
</dbReference>
<dbReference type="Gene3D" id="3.10.100.10">
    <property type="entry name" value="Mannose-Binding Protein A, subunit A"/>
    <property type="match status" value="1"/>
</dbReference>
<dbReference type="InterPro" id="IPR016187">
    <property type="entry name" value="CTDL_fold"/>
</dbReference>
<dbReference type="SUPFAM" id="SSF56436">
    <property type="entry name" value="C-type lectin-like"/>
    <property type="match status" value="1"/>
</dbReference>
<evidence type="ECO:0000259" key="3">
    <source>
        <dbReference type="PROSITE" id="PS50041"/>
    </source>
</evidence>
<dbReference type="InterPro" id="IPR016186">
    <property type="entry name" value="C-type_lectin-like/link_sf"/>
</dbReference>
<reference evidence="4" key="1">
    <citation type="submission" date="2021-10" db="EMBL/GenBank/DDBJ databases">
        <title>Tropical sea cucumber genome reveals ecological adaptation and Cuvierian tubules defense mechanism.</title>
        <authorList>
            <person name="Chen T."/>
        </authorList>
    </citation>
    <scope>NUCLEOTIDE SEQUENCE</scope>
    <source>
        <strain evidence="4">Nanhai2018</strain>
        <tissue evidence="4">Muscle</tissue>
    </source>
</reference>
<dbReference type="AlphaFoldDB" id="A0A9Q0YLC3"/>
<feature type="chain" id="PRO_5040406968" evidence="2">
    <location>
        <begin position="21"/>
        <end position="166"/>
    </location>
</feature>
<feature type="signal peptide" evidence="2">
    <location>
        <begin position="1"/>
        <end position="20"/>
    </location>
</feature>
<evidence type="ECO:0000313" key="5">
    <source>
        <dbReference type="Proteomes" id="UP001152320"/>
    </source>
</evidence>
<organism evidence="4 5">
    <name type="scientific">Holothuria leucospilota</name>
    <name type="common">Black long sea cucumber</name>
    <name type="synonym">Mertensiothuria leucospilota</name>
    <dbReference type="NCBI Taxonomy" id="206669"/>
    <lineage>
        <taxon>Eukaryota</taxon>
        <taxon>Metazoa</taxon>
        <taxon>Echinodermata</taxon>
        <taxon>Eleutherozoa</taxon>
        <taxon>Echinozoa</taxon>
        <taxon>Holothuroidea</taxon>
        <taxon>Aspidochirotacea</taxon>
        <taxon>Aspidochirotida</taxon>
        <taxon>Holothuriidae</taxon>
        <taxon>Holothuria</taxon>
    </lineage>
</organism>
<dbReference type="OrthoDB" id="418245at2759"/>
<gene>
    <name evidence="4" type="ORF">HOLleu_36013</name>
</gene>
<evidence type="ECO:0000256" key="2">
    <source>
        <dbReference type="SAM" id="SignalP"/>
    </source>
</evidence>
<protein>
    <submittedName>
        <fullName evidence="4">Alpha-N-acetylgalactosamine-specific lectin</fullName>
    </submittedName>
</protein>
<dbReference type="PANTHER" id="PTHR22803">
    <property type="entry name" value="MANNOSE, PHOSPHOLIPASE, LECTIN RECEPTOR RELATED"/>
    <property type="match status" value="1"/>
</dbReference>
<dbReference type="EMBL" id="JAIZAY010000019">
    <property type="protein sequence ID" value="KAJ8023546.1"/>
    <property type="molecule type" value="Genomic_DNA"/>
</dbReference>
<dbReference type="Proteomes" id="UP001152320">
    <property type="component" value="Chromosome 19"/>
</dbReference>
<keyword evidence="5" id="KW-1185">Reference proteome</keyword>